<dbReference type="EMBL" id="KE346363">
    <property type="protein sequence ID" value="KJE91927.1"/>
    <property type="molecule type" value="Genomic_DNA"/>
</dbReference>
<dbReference type="AlphaFoldDB" id="A0A0D2VNL7"/>
<proteinExistence type="predicted"/>
<reference evidence="2" key="1">
    <citation type="submission" date="2011-02" db="EMBL/GenBank/DDBJ databases">
        <title>The Genome Sequence of Capsaspora owczarzaki ATCC 30864.</title>
        <authorList>
            <person name="Russ C."/>
            <person name="Cuomo C."/>
            <person name="Burger G."/>
            <person name="Gray M.W."/>
            <person name="Holland P.W.H."/>
            <person name="King N."/>
            <person name="Lang F.B.F."/>
            <person name="Roger A.J."/>
            <person name="Ruiz-Trillo I."/>
            <person name="Young S.K."/>
            <person name="Zeng Q."/>
            <person name="Gargeya S."/>
            <person name="Alvarado L."/>
            <person name="Berlin A."/>
            <person name="Chapman S.B."/>
            <person name="Chen Z."/>
            <person name="Freedman E."/>
            <person name="Gellesch M."/>
            <person name="Goldberg J."/>
            <person name="Griggs A."/>
            <person name="Gujja S."/>
            <person name="Heilman E."/>
            <person name="Heiman D."/>
            <person name="Howarth C."/>
            <person name="Mehta T."/>
            <person name="Neiman D."/>
            <person name="Pearson M."/>
            <person name="Roberts A."/>
            <person name="Saif S."/>
            <person name="Shea T."/>
            <person name="Shenoy N."/>
            <person name="Sisk P."/>
            <person name="Stolte C."/>
            <person name="Sykes S."/>
            <person name="White J."/>
            <person name="Yandava C."/>
            <person name="Haas B."/>
            <person name="Nusbaum C."/>
            <person name="Birren B."/>
        </authorList>
    </citation>
    <scope>NUCLEOTIDE SEQUENCE</scope>
    <source>
        <strain evidence="2">ATCC 30864</strain>
    </source>
</reference>
<sequence>MRTRRLAQFVGIVVVNLALPHFTFPYVHRFINEHPYWDRRRRAVEEERGLYQFPPLKTDQ</sequence>
<evidence type="ECO:0000313" key="1">
    <source>
        <dbReference type="EMBL" id="KJE91927.1"/>
    </source>
</evidence>
<gene>
    <name evidence="1" type="ORF">CAOG_009612</name>
</gene>
<protein>
    <submittedName>
        <fullName evidence="1">Uncharacterized protein</fullName>
    </submittedName>
</protein>
<evidence type="ECO:0000313" key="2">
    <source>
        <dbReference type="Proteomes" id="UP000008743"/>
    </source>
</evidence>
<organism evidence="1 2">
    <name type="scientific">Capsaspora owczarzaki (strain ATCC 30864)</name>
    <dbReference type="NCBI Taxonomy" id="595528"/>
    <lineage>
        <taxon>Eukaryota</taxon>
        <taxon>Filasterea</taxon>
        <taxon>Capsaspora</taxon>
    </lineage>
</organism>
<dbReference type="InParanoid" id="A0A0D2VNL7"/>
<accession>A0A0D2VNL7</accession>
<name>A0A0D2VNL7_CAPO3</name>
<keyword evidence="2" id="KW-1185">Reference proteome</keyword>
<dbReference type="Proteomes" id="UP000008743">
    <property type="component" value="Unassembled WGS sequence"/>
</dbReference>